<reference evidence="15 16" key="1">
    <citation type="journal article" date="2021" name="Sci. Rep.">
        <title>Genome analysis of a halophilic bacterium Halomonas malpeensis YU-PRIM-29(T) reveals its exopolysaccharide and pigment producing capabilities.</title>
        <authorList>
            <person name="Athmika"/>
            <person name="Ghate S.D."/>
            <person name="Arun A.B."/>
            <person name="Rao S.S."/>
            <person name="Kumar S.T.A."/>
            <person name="Kandiyil M.K."/>
            <person name="Saptami K."/>
            <person name="Rekha P.D."/>
        </authorList>
    </citation>
    <scope>NUCLEOTIDE SEQUENCE [LARGE SCALE GENOMIC DNA]</scope>
    <source>
        <strain evidence="16">prim 29</strain>
    </source>
</reference>
<evidence type="ECO:0000256" key="7">
    <source>
        <dbReference type="ARBA" id="ARBA00022723"/>
    </source>
</evidence>
<evidence type="ECO:0000256" key="6">
    <source>
        <dbReference type="ARBA" id="ARBA00022692"/>
    </source>
</evidence>
<keyword evidence="16" id="KW-1185">Reference proteome</keyword>
<proteinExistence type="inferred from homology"/>
<gene>
    <name evidence="15" type="ORF">GEV37_01835</name>
</gene>
<feature type="domain" description="Cytochrome b561 bacterial/Ni-hydrogenase" evidence="14">
    <location>
        <begin position="10"/>
        <end position="181"/>
    </location>
</feature>
<dbReference type="EMBL" id="WHVL01000001">
    <property type="protein sequence ID" value="MCB8887870.1"/>
    <property type="molecule type" value="Genomic_DNA"/>
</dbReference>
<comment type="caution">
    <text evidence="15">The sequence shown here is derived from an EMBL/GenBank/DDBJ whole genome shotgun (WGS) entry which is preliminary data.</text>
</comment>
<feature type="transmembrane region" description="Helical" evidence="13">
    <location>
        <begin position="12"/>
        <end position="37"/>
    </location>
</feature>
<evidence type="ECO:0000256" key="9">
    <source>
        <dbReference type="ARBA" id="ARBA00022989"/>
    </source>
</evidence>
<evidence type="ECO:0000256" key="4">
    <source>
        <dbReference type="ARBA" id="ARBA00022475"/>
    </source>
</evidence>
<accession>A0ABS8DPS1</accession>
<keyword evidence="3" id="KW-0813">Transport</keyword>
<dbReference type="Pfam" id="PF01292">
    <property type="entry name" value="Ni_hydr_CYTB"/>
    <property type="match status" value="1"/>
</dbReference>
<dbReference type="Proteomes" id="UP001319882">
    <property type="component" value="Unassembled WGS sequence"/>
</dbReference>
<sequence>MHELDHYIYPHRVLHWLVAGAVLVSLATGLTLGTLGFERTAEMVGSATTNVMYTTHKTMGVLILLLMTLRILTRLAFVVPDHDPPLNLFERILSTSVHHLLYLALVLMPLLGWAATATGGYPVEFFVWHLPGLVGRHPELSSTLFAWHGFLGWAIVVLLVLHLLGALYHWRIKRDGVMTRMSLFD</sequence>
<feature type="transmembrane region" description="Helical" evidence="13">
    <location>
        <begin position="100"/>
        <end position="121"/>
    </location>
</feature>
<evidence type="ECO:0000313" key="16">
    <source>
        <dbReference type="Proteomes" id="UP001319882"/>
    </source>
</evidence>
<dbReference type="SUPFAM" id="SSF81342">
    <property type="entry name" value="Transmembrane di-heme cytochromes"/>
    <property type="match status" value="1"/>
</dbReference>
<evidence type="ECO:0000256" key="5">
    <source>
        <dbReference type="ARBA" id="ARBA00022617"/>
    </source>
</evidence>
<evidence type="ECO:0000256" key="13">
    <source>
        <dbReference type="SAM" id="Phobius"/>
    </source>
</evidence>
<organism evidence="15 16">
    <name type="scientific">Vreelandella malpeensis</name>
    <dbReference type="NCBI Taxonomy" id="1172368"/>
    <lineage>
        <taxon>Bacteria</taxon>
        <taxon>Pseudomonadati</taxon>
        <taxon>Pseudomonadota</taxon>
        <taxon>Gammaproteobacteria</taxon>
        <taxon>Oceanospirillales</taxon>
        <taxon>Halomonadaceae</taxon>
        <taxon>Vreelandella</taxon>
    </lineage>
</organism>
<evidence type="ECO:0000256" key="1">
    <source>
        <dbReference type="ARBA" id="ARBA00001970"/>
    </source>
</evidence>
<evidence type="ECO:0000256" key="12">
    <source>
        <dbReference type="ARBA" id="ARBA00037975"/>
    </source>
</evidence>
<keyword evidence="11 13" id="KW-0472">Membrane</keyword>
<evidence type="ECO:0000256" key="3">
    <source>
        <dbReference type="ARBA" id="ARBA00022448"/>
    </source>
</evidence>
<dbReference type="InterPro" id="IPR052168">
    <property type="entry name" value="Cytochrome_b561_oxidase"/>
</dbReference>
<evidence type="ECO:0000259" key="14">
    <source>
        <dbReference type="Pfam" id="PF01292"/>
    </source>
</evidence>
<feature type="transmembrane region" description="Helical" evidence="13">
    <location>
        <begin position="150"/>
        <end position="170"/>
    </location>
</feature>
<dbReference type="PANTHER" id="PTHR30529:SF1">
    <property type="entry name" value="CYTOCHROME B561 HOMOLOG 2"/>
    <property type="match status" value="1"/>
</dbReference>
<evidence type="ECO:0000256" key="8">
    <source>
        <dbReference type="ARBA" id="ARBA00022982"/>
    </source>
</evidence>
<protein>
    <submittedName>
        <fullName evidence="15">Cytochrome b</fullName>
    </submittedName>
</protein>
<evidence type="ECO:0000256" key="10">
    <source>
        <dbReference type="ARBA" id="ARBA00023004"/>
    </source>
</evidence>
<name>A0ABS8DPS1_9GAMM</name>
<comment type="similarity">
    <text evidence="12">Belongs to the cytochrome b561 family.</text>
</comment>
<keyword evidence="4" id="KW-1003">Cell membrane</keyword>
<evidence type="ECO:0000256" key="11">
    <source>
        <dbReference type="ARBA" id="ARBA00023136"/>
    </source>
</evidence>
<dbReference type="RefSeq" id="WP_227388468.1">
    <property type="nucleotide sequence ID" value="NZ_JBHSCJ010000003.1"/>
</dbReference>
<dbReference type="InterPro" id="IPR011577">
    <property type="entry name" value="Cyt_b561_bac/Ni-Hgenase"/>
</dbReference>
<keyword evidence="7" id="KW-0479">Metal-binding</keyword>
<evidence type="ECO:0000313" key="15">
    <source>
        <dbReference type="EMBL" id="MCB8887870.1"/>
    </source>
</evidence>
<dbReference type="Gene3D" id="1.20.950.20">
    <property type="entry name" value="Transmembrane di-heme cytochromes, Chain C"/>
    <property type="match status" value="1"/>
</dbReference>
<keyword evidence="8" id="KW-0249">Electron transport</keyword>
<feature type="transmembrane region" description="Helical" evidence="13">
    <location>
        <begin position="57"/>
        <end position="79"/>
    </location>
</feature>
<dbReference type="InterPro" id="IPR016174">
    <property type="entry name" value="Di-haem_cyt_TM"/>
</dbReference>
<evidence type="ECO:0000256" key="2">
    <source>
        <dbReference type="ARBA" id="ARBA00004651"/>
    </source>
</evidence>
<comment type="cofactor">
    <cofactor evidence="1">
        <name>heme b</name>
        <dbReference type="ChEBI" id="CHEBI:60344"/>
    </cofactor>
</comment>
<keyword evidence="5" id="KW-0349">Heme</keyword>
<keyword evidence="9 13" id="KW-1133">Transmembrane helix</keyword>
<keyword evidence="6 13" id="KW-0812">Transmembrane</keyword>
<keyword evidence="10" id="KW-0408">Iron</keyword>
<dbReference type="PANTHER" id="PTHR30529">
    <property type="entry name" value="CYTOCHROME B561"/>
    <property type="match status" value="1"/>
</dbReference>
<comment type="subcellular location">
    <subcellularLocation>
        <location evidence="2">Cell membrane</location>
        <topology evidence="2">Multi-pass membrane protein</topology>
    </subcellularLocation>
</comment>